<evidence type="ECO:0000259" key="5">
    <source>
        <dbReference type="Pfam" id="PF05347"/>
    </source>
</evidence>
<name>A0AAD3HD73_9STRA</name>
<dbReference type="AlphaFoldDB" id="A0AAD3HD73"/>
<keyword evidence="7" id="KW-1185">Reference proteome</keyword>
<reference evidence="6 7" key="1">
    <citation type="journal article" date="2021" name="Sci. Rep.">
        <title>The genome of the diatom Chaetoceros tenuissimus carries an ancient integrated fragment of an extant virus.</title>
        <authorList>
            <person name="Hongo Y."/>
            <person name="Kimura K."/>
            <person name="Takaki Y."/>
            <person name="Yoshida Y."/>
            <person name="Baba S."/>
            <person name="Kobayashi G."/>
            <person name="Nagasaki K."/>
            <person name="Hano T."/>
            <person name="Tomaru Y."/>
        </authorList>
    </citation>
    <scope>NUCLEOTIDE SEQUENCE [LARGE SCALE GENOMIC DNA]</scope>
    <source>
        <strain evidence="6 7">NIES-3715</strain>
    </source>
</reference>
<gene>
    <name evidence="6" type="ORF">CTEN210_15264</name>
</gene>
<evidence type="ECO:0000313" key="6">
    <source>
        <dbReference type="EMBL" id="GFH58788.1"/>
    </source>
</evidence>
<organism evidence="6 7">
    <name type="scientific">Chaetoceros tenuissimus</name>
    <dbReference type="NCBI Taxonomy" id="426638"/>
    <lineage>
        <taxon>Eukaryota</taxon>
        <taxon>Sar</taxon>
        <taxon>Stramenopiles</taxon>
        <taxon>Ochrophyta</taxon>
        <taxon>Bacillariophyta</taxon>
        <taxon>Coscinodiscophyceae</taxon>
        <taxon>Chaetocerotophycidae</taxon>
        <taxon>Chaetocerotales</taxon>
        <taxon>Chaetocerotaceae</taxon>
        <taxon>Chaetoceros</taxon>
    </lineage>
</organism>
<dbReference type="InterPro" id="IPR050435">
    <property type="entry name" value="MZM1/LYRM7"/>
</dbReference>
<evidence type="ECO:0000313" key="7">
    <source>
        <dbReference type="Proteomes" id="UP001054902"/>
    </source>
</evidence>
<evidence type="ECO:0000256" key="2">
    <source>
        <dbReference type="ARBA" id="ARBA00023128"/>
    </source>
</evidence>
<accession>A0AAD3HD73</accession>
<keyword evidence="2" id="KW-0496">Mitochondrion</keyword>
<dbReference type="InterPro" id="IPR008011">
    <property type="entry name" value="Complex1_LYR_dom"/>
</dbReference>
<dbReference type="EMBL" id="BLLK01000062">
    <property type="protein sequence ID" value="GFH58788.1"/>
    <property type="molecule type" value="Genomic_DNA"/>
</dbReference>
<comment type="caution">
    <text evidence="6">The sequence shown here is derived from an EMBL/GenBank/DDBJ whole genome shotgun (WGS) entry which is preliminary data.</text>
</comment>
<dbReference type="CDD" id="cd20267">
    <property type="entry name" value="Complex1_LYR_LYRM7"/>
    <property type="match status" value="1"/>
</dbReference>
<dbReference type="PANTHER" id="PTHR46749:SF1">
    <property type="entry name" value="COMPLEX III ASSEMBLY FACTOR LYRM7"/>
    <property type="match status" value="1"/>
</dbReference>
<protein>
    <recommendedName>
        <fullName evidence="5">Complex 1 LYR protein domain-containing protein</fullName>
    </recommendedName>
</protein>
<comment type="subcellular location">
    <subcellularLocation>
        <location evidence="1">Mitochondrion matrix</location>
    </subcellularLocation>
</comment>
<feature type="domain" description="Complex 1 LYR protein" evidence="5">
    <location>
        <begin position="7"/>
        <end position="66"/>
    </location>
</feature>
<dbReference type="InterPro" id="IPR045298">
    <property type="entry name" value="Complex1_LYR_LYRM7"/>
</dbReference>
<sequence length="135" mass="14941">MSSTTSKVLGGFKRLMRARQSLFTGDERAMRESRIAIRTEYVKNRNVTDPVQIEGLMVMADEATDMLLHGIVRGELNQDKNAYEVKIKKEHVDSMDSETITHVDPITAETSLNEETGNPDVVVTSTSGKGSCGKH</sequence>
<proteinExistence type="predicted"/>
<keyword evidence="3" id="KW-0143">Chaperone</keyword>
<evidence type="ECO:0000256" key="1">
    <source>
        <dbReference type="ARBA" id="ARBA00004305"/>
    </source>
</evidence>
<dbReference type="GO" id="GO:0005759">
    <property type="term" value="C:mitochondrial matrix"/>
    <property type="evidence" value="ECO:0007669"/>
    <property type="project" value="UniProtKB-SubCell"/>
</dbReference>
<dbReference type="Pfam" id="PF05347">
    <property type="entry name" value="Complex1_LYR"/>
    <property type="match status" value="1"/>
</dbReference>
<evidence type="ECO:0000256" key="4">
    <source>
        <dbReference type="SAM" id="MobiDB-lite"/>
    </source>
</evidence>
<dbReference type="GO" id="GO:0034551">
    <property type="term" value="P:mitochondrial respiratory chain complex III assembly"/>
    <property type="evidence" value="ECO:0007669"/>
    <property type="project" value="InterPro"/>
</dbReference>
<dbReference type="Proteomes" id="UP001054902">
    <property type="component" value="Unassembled WGS sequence"/>
</dbReference>
<feature type="region of interest" description="Disordered" evidence="4">
    <location>
        <begin position="94"/>
        <end position="135"/>
    </location>
</feature>
<dbReference type="PANTHER" id="PTHR46749">
    <property type="entry name" value="COMPLEX III ASSEMBLY FACTOR LYRM7"/>
    <property type="match status" value="1"/>
</dbReference>
<dbReference type="GO" id="GO:0044183">
    <property type="term" value="F:protein folding chaperone"/>
    <property type="evidence" value="ECO:0007669"/>
    <property type="project" value="TreeGrafter"/>
</dbReference>
<evidence type="ECO:0000256" key="3">
    <source>
        <dbReference type="ARBA" id="ARBA00023186"/>
    </source>
</evidence>